<name>A0A7K3M418_9ACTN</name>
<dbReference type="EMBL" id="WLZY01000002">
    <property type="protein sequence ID" value="NDL57178.1"/>
    <property type="molecule type" value="Genomic_DNA"/>
</dbReference>
<evidence type="ECO:0000313" key="2">
    <source>
        <dbReference type="Proteomes" id="UP000460435"/>
    </source>
</evidence>
<proteinExistence type="predicted"/>
<evidence type="ECO:0000313" key="1">
    <source>
        <dbReference type="EMBL" id="NDL57178.1"/>
    </source>
</evidence>
<organism evidence="1 2">
    <name type="scientific">Phytoactinopolyspora mesophila</name>
    <dbReference type="NCBI Taxonomy" id="2650750"/>
    <lineage>
        <taxon>Bacteria</taxon>
        <taxon>Bacillati</taxon>
        <taxon>Actinomycetota</taxon>
        <taxon>Actinomycetes</taxon>
        <taxon>Jiangellales</taxon>
        <taxon>Jiangellaceae</taxon>
        <taxon>Phytoactinopolyspora</taxon>
    </lineage>
</organism>
<accession>A0A7K3M418</accession>
<sequence length="65" mass="7125">MIEWARRRRRVGGWWVRFMGTSGDETVYLNSGPACSFPNRAEVPQRVGTLGSGSATVVGRLGKLS</sequence>
<dbReference type="Proteomes" id="UP000460435">
    <property type="component" value="Unassembled WGS sequence"/>
</dbReference>
<keyword evidence="2" id="KW-1185">Reference proteome</keyword>
<gene>
    <name evidence="1" type="ORF">F7O44_08855</name>
</gene>
<dbReference type="AlphaFoldDB" id="A0A7K3M418"/>
<protein>
    <submittedName>
        <fullName evidence="1">Uncharacterized protein</fullName>
    </submittedName>
</protein>
<dbReference type="RefSeq" id="WP_162449844.1">
    <property type="nucleotide sequence ID" value="NZ_WLZY01000002.1"/>
</dbReference>
<comment type="caution">
    <text evidence="1">The sequence shown here is derived from an EMBL/GenBank/DDBJ whole genome shotgun (WGS) entry which is preliminary data.</text>
</comment>
<reference evidence="1 2" key="1">
    <citation type="submission" date="2019-11" db="EMBL/GenBank/DDBJ databases">
        <authorList>
            <person name="Li X.-J."/>
            <person name="Feng X.-M."/>
        </authorList>
    </citation>
    <scope>NUCLEOTIDE SEQUENCE [LARGE SCALE GENOMIC DNA]</scope>
    <source>
        <strain evidence="1 2">XMNu-373</strain>
    </source>
</reference>